<name>A0A6A6I4L2_9PLEO</name>
<dbReference type="AlphaFoldDB" id="A0A6A6I4L2"/>
<dbReference type="Proteomes" id="UP000800094">
    <property type="component" value="Unassembled WGS sequence"/>
</dbReference>
<proteinExistence type="predicted"/>
<protein>
    <recommendedName>
        <fullName evidence="3">Fungal N-terminal domain-containing protein</fullName>
    </recommendedName>
</protein>
<dbReference type="OrthoDB" id="3045089at2759"/>
<evidence type="ECO:0000313" key="1">
    <source>
        <dbReference type="EMBL" id="KAF2245257.1"/>
    </source>
</evidence>
<evidence type="ECO:0000313" key="2">
    <source>
        <dbReference type="Proteomes" id="UP000800094"/>
    </source>
</evidence>
<evidence type="ECO:0008006" key="3">
    <source>
        <dbReference type="Google" id="ProtNLM"/>
    </source>
</evidence>
<reference evidence="1" key="1">
    <citation type="journal article" date="2020" name="Stud. Mycol.">
        <title>101 Dothideomycetes genomes: a test case for predicting lifestyles and emergence of pathogens.</title>
        <authorList>
            <person name="Haridas S."/>
            <person name="Albert R."/>
            <person name="Binder M."/>
            <person name="Bloem J."/>
            <person name="Labutti K."/>
            <person name="Salamov A."/>
            <person name="Andreopoulos B."/>
            <person name="Baker S."/>
            <person name="Barry K."/>
            <person name="Bills G."/>
            <person name="Bluhm B."/>
            <person name="Cannon C."/>
            <person name="Castanera R."/>
            <person name="Culley D."/>
            <person name="Daum C."/>
            <person name="Ezra D."/>
            <person name="Gonzalez J."/>
            <person name="Henrissat B."/>
            <person name="Kuo A."/>
            <person name="Liang C."/>
            <person name="Lipzen A."/>
            <person name="Lutzoni F."/>
            <person name="Magnuson J."/>
            <person name="Mondo S."/>
            <person name="Nolan M."/>
            <person name="Ohm R."/>
            <person name="Pangilinan J."/>
            <person name="Park H.-J."/>
            <person name="Ramirez L."/>
            <person name="Alfaro M."/>
            <person name="Sun H."/>
            <person name="Tritt A."/>
            <person name="Yoshinaga Y."/>
            <person name="Zwiers L.-H."/>
            <person name="Turgeon B."/>
            <person name="Goodwin S."/>
            <person name="Spatafora J."/>
            <person name="Crous P."/>
            <person name="Grigoriev I."/>
        </authorList>
    </citation>
    <scope>NUCLEOTIDE SEQUENCE</scope>
    <source>
        <strain evidence="1">CBS 122368</strain>
    </source>
</reference>
<dbReference type="PANTHER" id="PTHR38886:SF1">
    <property type="entry name" value="NACHT-NTPASE AND P-LOOP NTPASES N-TERMINAL DOMAIN-CONTAINING PROTEIN"/>
    <property type="match status" value="1"/>
</dbReference>
<accession>A0A6A6I4L2</accession>
<dbReference type="GeneID" id="54587037"/>
<dbReference type="PANTHER" id="PTHR38886">
    <property type="entry name" value="SESA DOMAIN-CONTAINING PROTEIN"/>
    <property type="match status" value="1"/>
</dbReference>
<organism evidence="1 2">
    <name type="scientific">Trematosphaeria pertusa</name>
    <dbReference type="NCBI Taxonomy" id="390896"/>
    <lineage>
        <taxon>Eukaryota</taxon>
        <taxon>Fungi</taxon>
        <taxon>Dikarya</taxon>
        <taxon>Ascomycota</taxon>
        <taxon>Pezizomycotina</taxon>
        <taxon>Dothideomycetes</taxon>
        <taxon>Pleosporomycetidae</taxon>
        <taxon>Pleosporales</taxon>
        <taxon>Massarineae</taxon>
        <taxon>Trematosphaeriaceae</taxon>
        <taxon>Trematosphaeria</taxon>
    </lineage>
</organism>
<keyword evidence="2" id="KW-1185">Reference proteome</keyword>
<dbReference type="RefSeq" id="XP_033680261.1">
    <property type="nucleotide sequence ID" value="XM_033833707.1"/>
</dbReference>
<dbReference type="EMBL" id="ML987200">
    <property type="protein sequence ID" value="KAF2245257.1"/>
    <property type="molecule type" value="Genomic_DNA"/>
</dbReference>
<sequence>MPLTFGAVGDVIAVALLVKDILNALDSSRGAASEYRELKRELYILERVLLEVEHLFRECDNTPELAQTCETATRCIADCRTAVGDFLNKINKYGKTLAKGSTSNAVSKTAMKLRWTLLDKDEAFRFRGEIMAHTDFLNMLLHSANFKLMQLHQQRMTTSLSQTSTMTLDLLVNQGATLIEIRDRLEEKNTIMCAQEASLARIQDQLEETHMLISHQSIYLNDIRRCLRIDQFMTGKILSLARKLYHSLLRGILPHIFCGLDIVLAQSCGVAVYDEASTPNGDPTFIVLGIELGMDAYVALYRAGSWTLISLLGNSTELPLHPFTPNMLIAGYLHNALVRFFHRFDFVEMTFDIHQYETTSSMSADGKEPLIYVVVSVAYGCLGYRPSASPKECPIDYFTMYQGPHGASWTVSFPAATVNWTAQIIRAVFVILLNRDEYNEYWADWTPS</sequence>
<gene>
    <name evidence="1" type="ORF">BU26DRAFT_567849</name>
</gene>